<sequence>MINIVLLVAICLFLVLIIISIYVERKKYIKLKNQIEKPIVKIFHTQYLIHEEETMKLIKAYSHLLSESDHIFKRALLELKIQKKKLSSDSPFEDILKMVSTIVPLMAIIATLFIATFKEVDILLTFSKAALDSVTIIFLAIIFTVFCMRIFSVSLSKSNMLIDTHLLIAEDIYEELSQSQRKTSDSDEIIKR</sequence>
<evidence type="ECO:0000313" key="2">
    <source>
        <dbReference type="EMBL" id="KZS44919.1"/>
    </source>
</evidence>
<keyword evidence="1" id="KW-0472">Membrane</keyword>
<accession>A0A168EXM7</accession>
<feature type="transmembrane region" description="Helical" evidence="1">
    <location>
        <begin position="95"/>
        <end position="117"/>
    </location>
</feature>
<feature type="transmembrane region" description="Helical" evidence="1">
    <location>
        <begin position="6"/>
        <end position="23"/>
    </location>
</feature>
<dbReference type="Proteomes" id="UP000076796">
    <property type="component" value="Unassembled WGS sequence"/>
</dbReference>
<dbReference type="AlphaFoldDB" id="A0A168EXM7"/>
<gene>
    <name evidence="2" type="ORF">AWU65_02740</name>
</gene>
<comment type="caution">
    <text evidence="2">The sequence shown here is derived from an EMBL/GenBank/DDBJ whole genome shotgun (WGS) entry which is preliminary data.</text>
</comment>
<keyword evidence="3" id="KW-1185">Reference proteome</keyword>
<dbReference type="EMBL" id="LWMH01000001">
    <property type="protein sequence ID" value="KZS44919.1"/>
    <property type="molecule type" value="Genomic_DNA"/>
</dbReference>
<organism evidence="2 3">
    <name type="scientific">Paenibacillus glucanolyticus</name>
    <dbReference type="NCBI Taxonomy" id="59843"/>
    <lineage>
        <taxon>Bacteria</taxon>
        <taxon>Bacillati</taxon>
        <taxon>Bacillota</taxon>
        <taxon>Bacilli</taxon>
        <taxon>Bacillales</taxon>
        <taxon>Paenibacillaceae</taxon>
        <taxon>Paenibacillus</taxon>
    </lineage>
</organism>
<feature type="transmembrane region" description="Helical" evidence="1">
    <location>
        <begin position="129"/>
        <end position="151"/>
    </location>
</feature>
<name>A0A168EXM7_9BACL</name>
<evidence type="ECO:0000256" key="1">
    <source>
        <dbReference type="SAM" id="Phobius"/>
    </source>
</evidence>
<evidence type="ECO:0000313" key="3">
    <source>
        <dbReference type="Proteomes" id="UP000076796"/>
    </source>
</evidence>
<keyword evidence="1" id="KW-0812">Transmembrane</keyword>
<proteinExistence type="predicted"/>
<protein>
    <submittedName>
        <fullName evidence="2">Uncharacterized protein</fullName>
    </submittedName>
</protein>
<keyword evidence="1" id="KW-1133">Transmembrane helix</keyword>
<reference evidence="2" key="1">
    <citation type="journal article" date="2016" name="Genome Announc.">
        <title>Draft genomes of two strains of Paenibacillus glucanolyticus with capability to degrade lignocellulose.</title>
        <authorList>
            <person name="Mathews S.L."/>
            <person name="Pawlak J."/>
            <person name="Grunden A.M."/>
        </authorList>
    </citation>
    <scope>NUCLEOTIDE SEQUENCE [LARGE SCALE GENOMIC DNA]</scope>
    <source>
        <strain evidence="2">SLM1</strain>
    </source>
</reference>